<dbReference type="RefSeq" id="WP_092794561.1">
    <property type="nucleotide sequence ID" value="NZ_FNXF01000011.1"/>
</dbReference>
<sequence length="380" mass="42764">MLKSSTVILSLILTLLYWSWPVFAEKISAVHHAVELSSELTQHTLLLDVYLPHNYAAGRQEPYPVLYTTAGDTRFEVLQAQIDWLSHTSFSPMPQLVIVRVPRLSFTGAEALSDQQYYALLAKVLRQEVQPALNTRFNLAPFNIIEGYSSRGNLALALLQHASGYFNAAVILAPALELQPGDELANLQQALKTHSLVNYLYLSLGNFANNRRHFEQLKSAANTVNKGQPDYHFDDLSTEHYHSSAMIGLERGLRYLFADVKVTDFSPFVDSGVSGLQAYHQKLTDKYGYHIDIADNLLGLGQYFFEHQMPEHGQQTFAVLFKTYPQQLIYQLRYAQAMLAAGLTRQAQAQLKHTLKLATNAGDSELQQYVSQLLSQVQLN</sequence>
<dbReference type="OrthoDB" id="6280854at2"/>
<proteinExistence type="predicted"/>
<keyword evidence="2" id="KW-1185">Reference proteome</keyword>
<gene>
    <name evidence="1" type="ORF">SAMN05660691_02808</name>
</gene>
<dbReference type="STRING" id="173990.SAMN05660691_02808"/>
<name>A0A1H6MIH6_9GAMM</name>
<dbReference type="Pfam" id="PF00756">
    <property type="entry name" value="Esterase"/>
    <property type="match status" value="1"/>
</dbReference>
<dbReference type="Gene3D" id="3.40.50.1820">
    <property type="entry name" value="alpha/beta hydrolase"/>
    <property type="match status" value="1"/>
</dbReference>
<dbReference type="InterPro" id="IPR029058">
    <property type="entry name" value="AB_hydrolase_fold"/>
</dbReference>
<evidence type="ECO:0000313" key="2">
    <source>
        <dbReference type="Proteomes" id="UP000199371"/>
    </source>
</evidence>
<protein>
    <submittedName>
        <fullName evidence="1">Putative esterase</fullName>
    </submittedName>
</protein>
<reference evidence="2" key="1">
    <citation type="submission" date="2016-10" db="EMBL/GenBank/DDBJ databases">
        <authorList>
            <person name="Varghese N."/>
            <person name="Submissions S."/>
        </authorList>
    </citation>
    <scope>NUCLEOTIDE SEQUENCE [LARGE SCALE GENOMIC DNA]</scope>
    <source>
        <strain evidence="2">DSM 17616</strain>
    </source>
</reference>
<dbReference type="InterPro" id="IPR000801">
    <property type="entry name" value="Esterase-like"/>
</dbReference>
<organism evidence="1 2">
    <name type="scientific">Rheinheimera pacifica</name>
    <dbReference type="NCBI Taxonomy" id="173990"/>
    <lineage>
        <taxon>Bacteria</taxon>
        <taxon>Pseudomonadati</taxon>
        <taxon>Pseudomonadota</taxon>
        <taxon>Gammaproteobacteria</taxon>
        <taxon>Chromatiales</taxon>
        <taxon>Chromatiaceae</taxon>
        <taxon>Rheinheimera</taxon>
    </lineage>
</organism>
<accession>A0A1H6MIH6</accession>
<dbReference type="AlphaFoldDB" id="A0A1H6MIH6"/>
<evidence type="ECO:0000313" key="1">
    <source>
        <dbReference type="EMBL" id="SEI01456.1"/>
    </source>
</evidence>
<dbReference type="EMBL" id="FNXF01000011">
    <property type="protein sequence ID" value="SEI01456.1"/>
    <property type="molecule type" value="Genomic_DNA"/>
</dbReference>
<dbReference type="SUPFAM" id="SSF53474">
    <property type="entry name" value="alpha/beta-Hydrolases"/>
    <property type="match status" value="1"/>
</dbReference>
<dbReference type="Proteomes" id="UP000199371">
    <property type="component" value="Unassembled WGS sequence"/>
</dbReference>